<dbReference type="OrthoDB" id="2886653at2"/>
<keyword evidence="2" id="KW-1185">Reference proteome</keyword>
<proteinExistence type="predicted"/>
<dbReference type="RefSeq" id="WP_054789151.1">
    <property type="nucleotide sequence ID" value="NZ_JAJUIE010000017.1"/>
</dbReference>
<evidence type="ECO:0000313" key="1">
    <source>
        <dbReference type="EMBL" id="PWU67855.1"/>
    </source>
</evidence>
<dbReference type="AlphaFoldDB" id="A0A317KWN9"/>
<comment type="caution">
    <text evidence="1">The sequence shown here is derived from an EMBL/GenBank/DDBJ whole genome shotgun (WGS) entry which is preliminary data.</text>
</comment>
<dbReference type="Pfam" id="PF10764">
    <property type="entry name" value="Gin"/>
    <property type="match status" value="1"/>
</dbReference>
<gene>
    <name evidence="1" type="ORF">DLJ74_13680</name>
</gene>
<protein>
    <submittedName>
        <fullName evidence="1">Sigma-G inhibitor, Gin</fullName>
    </submittedName>
</protein>
<reference evidence="1 2" key="1">
    <citation type="submission" date="2018-05" db="EMBL/GenBank/DDBJ databases">
        <title>Genomic analysis of Gracilibacillus dipsosauri DD1 reveals novel features of a salt-tolerant amylase.</title>
        <authorList>
            <person name="Deutch C.E."/>
            <person name="Yang S."/>
        </authorList>
    </citation>
    <scope>NUCLEOTIDE SEQUENCE [LARGE SCALE GENOMIC DNA]</scope>
    <source>
        <strain evidence="1 2">DD1</strain>
    </source>
</reference>
<organism evidence="1 2">
    <name type="scientific">Gracilibacillus dipsosauri</name>
    <dbReference type="NCBI Taxonomy" id="178340"/>
    <lineage>
        <taxon>Bacteria</taxon>
        <taxon>Bacillati</taxon>
        <taxon>Bacillota</taxon>
        <taxon>Bacilli</taxon>
        <taxon>Bacillales</taxon>
        <taxon>Bacillaceae</taxon>
        <taxon>Gracilibacillus</taxon>
    </lineage>
</organism>
<accession>A0A317KWN9</accession>
<dbReference type="Proteomes" id="UP000245624">
    <property type="component" value="Unassembled WGS sequence"/>
</dbReference>
<name>A0A317KWN9_9BACI</name>
<dbReference type="InterPro" id="IPR019700">
    <property type="entry name" value="Sigma-G_inhibitor_Gin"/>
</dbReference>
<sequence>MKEKTFSTHCGVCDQSKKDGIYLYHMFICHECEKEIVATNPSDSHYDYFVKKLKAINQTTSMIQ</sequence>
<evidence type="ECO:0000313" key="2">
    <source>
        <dbReference type="Proteomes" id="UP000245624"/>
    </source>
</evidence>
<dbReference type="EMBL" id="QGTD01000012">
    <property type="protein sequence ID" value="PWU67855.1"/>
    <property type="molecule type" value="Genomic_DNA"/>
</dbReference>